<evidence type="ECO:0008006" key="3">
    <source>
        <dbReference type="Google" id="ProtNLM"/>
    </source>
</evidence>
<reference evidence="1 2" key="1">
    <citation type="submission" date="2024-06" db="EMBL/GenBank/DDBJ databases">
        <authorList>
            <person name="Kaempfer P."/>
            <person name="Viver T."/>
        </authorList>
    </citation>
    <scope>NUCLEOTIDE SEQUENCE [LARGE SCALE GENOMIC DNA]</scope>
    <source>
        <strain evidence="1 2">ST-37</strain>
    </source>
</reference>
<sequence>MNLKKLAFEYFTYQLYYWYKENTVNIEDNDLSTLKVLKLLFFCTAIESDTNHQDTLIDSPFDNYYAMPYGHVESDIYNSIRQKDLLFFEIDNNGTQIKQGINFDFATLPESIKTKIDSSFSKLIALNKELFNMSALELVELSHIWYSWKFYYGKAKQKGYFSEKIPNDIIKSEEKILFIN</sequence>
<comment type="caution">
    <text evidence="1">The sequence shown here is derived from an EMBL/GenBank/DDBJ whole genome shotgun (WGS) entry which is preliminary data.</text>
</comment>
<name>A0ABW8Y456_9FLAO</name>
<accession>A0ABW8Y456</accession>
<gene>
    <name evidence="1" type="ORF">ABS765_11585</name>
</gene>
<protein>
    <recommendedName>
        <fullName evidence="3">Antitoxin SocA-like Panacea domain-containing protein</fullName>
    </recommendedName>
</protein>
<dbReference type="Proteomes" id="UP001629058">
    <property type="component" value="Unassembled WGS sequence"/>
</dbReference>
<evidence type="ECO:0000313" key="1">
    <source>
        <dbReference type="EMBL" id="MFL9834670.1"/>
    </source>
</evidence>
<evidence type="ECO:0000313" key="2">
    <source>
        <dbReference type="Proteomes" id="UP001629058"/>
    </source>
</evidence>
<keyword evidence="2" id="KW-1185">Reference proteome</keyword>
<dbReference type="EMBL" id="JBELPY010000007">
    <property type="protein sequence ID" value="MFL9834670.1"/>
    <property type="molecule type" value="Genomic_DNA"/>
</dbReference>
<proteinExistence type="predicted"/>
<dbReference type="RefSeq" id="WP_408090686.1">
    <property type="nucleotide sequence ID" value="NZ_JBELPY010000007.1"/>
</dbReference>
<organism evidence="1 2">
    <name type="scientific">Chryseobacterium terrae</name>
    <dbReference type="NCBI Taxonomy" id="3163299"/>
    <lineage>
        <taxon>Bacteria</taxon>
        <taxon>Pseudomonadati</taxon>
        <taxon>Bacteroidota</taxon>
        <taxon>Flavobacteriia</taxon>
        <taxon>Flavobacteriales</taxon>
        <taxon>Weeksellaceae</taxon>
        <taxon>Chryseobacterium group</taxon>
        <taxon>Chryseobacterium</taxon>
    </lineage>
</organism>